<dbReference type="RefSeq" id="WP_268610044.1">
    <property type="nucleotide sequence ID" value="NZ_CP113797.1"/>
</dbReference>
<protein>
    <submittedName>
        <fullName evidence="1">Uncharacterized protein</fullName>
    </submittedName>
</protein>
<evidence type="ECO:0000313" key="1">
    <source>
        <dbReference type="EMBL" id="WAL60188.1"/>
    </source>
</evidence>
<sequence length="145" mass="15381">MGLTEKISDQHTQATVAADCAKLIDEQVAAKNGISGLALKAAYGVVKGVEPSYIPGAIQRLLPDALVALDPLWNEGVQSGDPVQHLIQNRSRTAETLLSITDAKISKTKNGVVRSSYNKLRKSVKNDVEEAVPGLAKILATHAQA</sequence>
<accession>A0A9E8ZF35</accession>
<proteinExistence type="predicted"/>
<keyword evidence="2" id="KW-1185">Reference proteome</keyword>
<evidence type="ECO:0000313" key="2">
    <source>
        <dbReference type="Proteomes" id="UP001163152"/>
    </source>
</evidence>
<organism evidence="1 2">
    <name type="scientific">Thermocoleostomius sinensis A174</name>
    <dbReference type="NCBI Taxonomy" id="2016057"/>
    <lineage>
        <taxon>Bacteria</taxon>
        <taxon>Bacillati</taxon>
        <taxon>Cyanobacteriota</taxon>
        <taxon>Cyanophyceae</taxon>
        <taxon>Oculatellales</taxon>
        <taxon>Oculatellaceae</taxon>
        <taxon>Thermocoleostomius</taxon>
    </lineage>
</organism>
<dbReference type="AlphaFoldDB" id="A0A9E8ZF35"/>
<name>A0A9E8ZF35_9CYAN</name>
<dbReference type="Proteomes" id="UP001163152">
    <property type="component" value="Chromosome"/>
</dbReference>
<dbReference type="Pfam" id="PF21893">
    <property type="entry name" value="DUF6918"/>
    <property type="match status" value="1"/>
</dbReference>
<dbReference type="InterPro" id="IPR054211">
    <property type="entry name" value="DUF6918"/>
</dbReference>
<reference evidence="1" key="1">
    <citation type="submission" date="2022-12" db="EMBL/GenBank/DDBJ databases">
        <title>Polyphasic identification of a Novel Hot-Spring Cyanobacterium Ocullathermofonsia sinensis gen nov. sp. nov. and Genomic Insights on its Adaptations to the Thermal Habitat.</title>
        <authorList>
            <person name="Daroch M."/>
            <person name="Tang J."/>
            <person name="Jiang Y."/>
        </authorList>
    </citation>
    <scope>NUCLEOTIDE SEQUENCE</scope>
    <source>
        <strain evidence="1">PKUAC-SCTA174</strain>
    </source>
</reference>
<dbReference type="KEGG" id="tsin:OXH18_23975"/>
<dbReference type="EMBL" id="CP113797">
    <property type="protein sequence ID" value="WAL60188.1"/>
    <property type="molecule type" value="Genomic_DNA"/>
</dbReference>
<gene>
    <name evidence="1" type="ORF">OXH18_23975</name>
</gene>